<name>A0A1Y5S0M4_9RHOB</name>
<gene>
    <name evidence="2" type="ORF">PSJ8397_01352</name>
</gene>
<dbReference type="Gene3D" id="3.40.50.1110">
    <property type="entry name" value="SGNH hydrolase"/>
    <property type="match status" value="1"/>
</dbReference>
<reference evidence="2 3" key="1">
    <citation type="submission" date="2017-03" db="EMBL/GenBank/DDBJ databases">
        <authorList>
            <person name="Afonso C.L."/>
            <person name="Miller P.J."/>
            <person name="Scott M.A."/>
            <person name="Spackman E."/>
            <person name="Goraichik I."/>
            <person name="Dimitrov K.M."/>
            <person name="Suarez D.L."/>
            <person name="Swayne D.E."/>
        </authorList>
    </citation>
    <scope>NUCLEOTIDE SEQUENCE [LARGE SCALE GENOMIC DNA]</scope>
    <source>
        <strain evidence="2 3">CECT 8397</strain>
    </source>
</reference>
<dbReference type="PROSITE" id="PS51257">
    <property type="entry name" value="PROKAR_LIPOPROTEIN"/>
    <property type="match status" value="1"/>
</dbReference>
<dbReference type="Proteomes" id="UP000193623">
    <property type="component" value="Unassembled WGS sequence"/>
</dbReference>
<dbReference type="GO" id="GO:0016788">
    <property type="term" value="F:hydrolase activity, acting on ester bonds"/>
    <property type="evidence" value="ECO:0007669"/>
    <property type="project" value="UniProtKB-ARBA"/>
</dbReference>
<accession>A0A1Y5S0M4</accession>
<dbReference type="Pfam" id="PF13472">
    <property type="entry name" value="Lipase_GDSL_2"/>
    <property type="match status" value="1"/>
</dbReference>
<organism evidence="2 3">
    <name type="scientific">Pseudooctadecabacter jejudonensis</name>
    <dbReference type="NCBI Taxonomy" id="1391910"/>
    <lineage>
        <taxon>Bacteria</taxon>
        <taxon>Pseudomonadati</taxon>
        <taxon>Pseudomonadota</taxon>
        <taxon>Alphaproteobacteria</taxon>
        <taxon>Rhodobacterales</taxon>
        <taxon>Paracoccaceae</taxon>
        <taxon>Pseudooctadecabacter</taxon>
    </lineage>
</organism>
<evidence type="ECO:0000259" key="1">
    <source>
        <dbReference type="Pfam" id="PF13472"/>
    </source>
</evidence>
<evidence type="ECO:0000313" key="2">
    <source>
        <dbReference type="EMBL" id="SLN29980.1"/>
    </source>
</evidence>
<dbReference type="AlphaFoldDB" id="A0A1Y5S0M4"/>
<dbReference type="InterPro" id="IPR013830">
    <property type="entry name" value="SGNH_hydro"/>
</dbReference>
<keyword evidence="3" id="KW-1185">Reference proteome</keyword>
<dbReference type="RefSeq" id="WP_085863804.1">
    <property type="nucleotide sequence ID" value="NZ_FWFT01000002.1"/>
</dbReference>
<dbReference type="OrthoDB" id="7840049at2"/>
<feature type="domain" description="SGNH hydrolase-type esterase" evidence="1">
    <location>
        <begin position="31"/>
        <end position="207"/>
    </location>
</feature>
<evidence type="ECO:0000313" key="3">
    <source>
        <dbReference type="Proteomes" id="UP000193623"/>
    </source>
</evidence>
<dbReference type="SUPFAM" id="SSF52266">
    <property type="entry name" value="SGNH hydrolase"/>
    <property type="match status" value="1"/>
</dbReference>
<dbReference type="InterPro" id="IPR036514">
    <property type="entry name" value="SGNH_hydro_sf"/>
</dbReference>
<sequence length="222" mass="23330">MKAFFAILVTAMLGACVVIPPAVDRDADVLVIGDSILAWHRGKGQSIPDVIEDQTQRSVTNQSIAGAPFAGARGIPSQFVDGTWDVVVMNGGGNDIGAVCDGPAVQKAQTLDALISADGRRGPLPDFVRRLQQSGTPVIFVGYYPISVKGGPFLPCRATLDDLKSRQRQMAAGLDGVTFVDTADVIPPDNLALYASDLVHPSVDGAARIGVQIADVLRRIAP</sequence>
<proteinExistence type="predicted"/>
<dbReference type="CDD" id="cd00229">
    <property type="entry name" value="SGNH_hydrolase"/>
    <property type="match status" value="1"/>
</dbReference>
<protein>
    <recommendedName>
        <fullName evidence="1">SGNH hydrolase-type esterase domain-containing protein</fullName>
    </recommendedName>
</protein>
<dbReference type="EMBL" id="FWFT01000002">
    <property type="protein sequence ID" value="SLN29980.1"/>
    <property type="molecule type" value="Genomic_DNA"/>
</dbReference>